<evidence type="ECO:0008006" key="4">
    <source>
        <dbReference type="Google" id="ProtNLM"/>
    </source>
</evidence>
<accession>D7A2A4</accession>
<gene>
    <name evidence="2" type="ordered locus">Snov_2272</name>
</gene>
<dbReference type="RefSeq" id="WP_013167071.1">
    <property type="nucleotide sequence ID" value="NC_014217.1"/>
</dbReference>
<organism evidence="2 3">
    <name type="scientific">Ancylobacter novellus (strain ATCC 8093 / DSM 506 / JCM 20403 / CCM 1077 / IAM 12100 / NBRC 12443 / NCIMB 10456)</name>
    <name type="common">Starkeya novella</name>
    <dbReference type="NCBI Taxonomy" id="639283"/>
    <lineage>
        <taxon>Bacteria</taxon>
        <taxon>Pseudomonadati</taxon>
        <taxon>Pseudomonadota</taxon>
        <taxon>Alphaproteobacteria</taxon>
        <taxon>Hyphomicrobiales</taxon>
        <taxon>Xanthobacteraceae</taxon>
        <taxon>Ancylobacter</taxon>
    </lineage>
</organism>
<dbReference type="InterPro" id="IPR025671">
    <property type="entry name" value="HXXEE"/>
</dbReference>
<proteinExistence type="predicted"/>
<feature type="transmembrane region" description="Helical" evidence="1">
    <location>
        <begin position="126"/>
        <end position="147"/>
    </location>
</feature>
<sequence>MTMGFEAWAWLGLVAYTLHIMEEYSFDWRNWARAVIGLPVEWADFYITNAAVVVLGFAQAEMARLLPIAPLVFAALMLINATFFHVLPMIRTRGRFSPGAFTAVVLFYPVALGTFFAAAAEGMLTAGTLAGSVVGGALLMAYPVVMLRLKGRAYFRQSLEAALPDQAPTASSVG</sequence>
<evidence type="ECO:0000256" key="1">
    <source>
        <dbReference type="SAM" id="Phobius"/>
    </source>
</evidence>
<dbReference type="eggNOG" id="ENOG5033CAS">
    <property type="taxonomic scope" value="Bacteria"/>
</dbReference>
<dbReference type="STRING" id="639283.Snov_2272"/>
<dbReference type="HOGENOM" id="CLU_140225_0_0_5"/>
<feature type="transmembrane region" description="Helical" evidence="1">
    <location>
        <begin position="65"/>
        <end position="87"/>
    </location>
</feature>
<protein>
    <recommendedName>
        <fullName evidence="4">HXXEE domain-containing protein</fullName>
    </recommendedName>
</protein>
<feature type="transmembrane region" description="Helical" evidence="1">
    <location>
        <begin position="99"/>
        <end position="120"/>
    </location>
</feature>
<evidence type="ECO:0000313" key="2">
    <source>
        <dbReference type="EMBL" id="ADH89567.1"/>
    </source>
</evidence>
<dbReference type="Pfam" id="PF13787">
    <property type="entry name" value="HXXEE"/>
    <property type="match status" value="1"/>
</dbReference>
<dbReference type="KEGG" id="sno:Snov_2272"/>
<dbReference type="Proteomes" id="UP000006633">
    <property type="component" value="Chromosome"/>
</dbReference>
<dbReference type="AlphaFoldDB" id="D7A2A4"/>
<reference evidence="2 3" key="1">
    <citation type="journal article" date="2012" name="Stand. Genomic Sci.">
        <title>Complete genome sequence of the facultatively chemolithoautotrophic and methylotrophic alpha Proteobacterium Starkeya novella type strain (ATCC 8093(T)).</title>
        <authorList>
            <person name="Kappler U."/>
            <person name="Davenport K."/>
            <person name="Beatson S."/>
            <person name="Lucas S."/>
            <person name="Lapidus A."/>
            <person name="Copeland A."/>
            <person name="Berry K.W."/>
            <person name="Glavina Del Rio T."/>
            <person name="Hammon N."/>
            <person name="Dalin E."/>
            <person name="Tice H."/>
            <person name="Pitluck S."/>
            <person name="Richardson P."/>
            <person name="Bruce D."/>
            <person name="Goodwin L.A."/>
            <person name="Han C."/>
            <person name="Tapia R."/>
            <person name="Detter J.C."/>
            <person name="Chang Y.J."/>
            <person name="Jeffries C.D."/>
            <person name="Land M."/>
            <person name="Hauser L."/>
            <person name="Kyrpides N.C."/>
            <person name="Goker M."/>
            <person name="Ivanova N."/>
            <person name="Klenk H.P."/>
            <person name="Woyke T."/>
        </authorList>
    </citation>
    <scope>NUCLEOTIDE SEQUENCE [LARGE SCALE GENOMIC DNA]</scope>
    <source>
        <strain evidence="3">ATCC 8093 / DSM 506 / JCM 20403 / CCM 1077 / IAM 12100 / NBRC 12443 / NCIMB 10456</strain>
    </source>
</reference>
<dbReference type="EMBL" id="CP002026">
    <property type="protein sequence ID" value="ADH89567.1"/>
    <property type="molecule type" value="Genomic_DNA"/>
</dbReference>
<evidence type="ECO:0000313" key="3">
    <source>
        <dbReference type="Proteomes" id="UP000006633"/>
    </source>
</evidence>
<name>D7A2A4_ANCN5</name>
<keyword evidence="3" id="KW-1185">Reference proteome</keyword>
<keyword evidence="1" id="KW-0472">Membrane</keyword>
<keyword evidence="1" id="KW-0812">Transmembrane</keyword>
<keyword evidence="1" id="KW-1133">Transmembrane helix</keyword>